<dbReference type="InterPro" id="IPR029066">
    <property type="entry name" value="PLP-binding_barrel"/>
</dbReference>
<dbReference type="Gene3D" id="3.20.20.10">
    <property type="entry name" value="Alanine racemase"/>
    <property type="match status" value="1"/>
</dbReference>
<evidence type="ECO:0000313" key="8">
    <source>
        <dbReference type="Proteomes" id="UP001519305"/>
    </source>
</evidence>
<dbReference type="InterPro" id="IPR001608">
    <property type="entry name" value="Ala_racemase_N"/>
</dbReference>
<evidence type="ECO:0000256" key="5">
    <source>
        <dbReference type="SAM" id="MobiDB-lite"/>
    </source>
</evidence>
<evidence type="ECO:0000256" key="4">
    <source>
        <dbReference type="HAMAP-Rule" id="MF_01201"/>
    </source>
</evidence>
<dbReference type="Gene3D" id="2.40.37.10">
    <property type="entry name" value="Lyase, Ornithine Decarboxylase, Chain A, domain 1"/>
    <property type="match status" value="1"/>
</dbReference>
<dbReference type="InterPro" id="IPR011079">
    <property type="entry name" value="Ala_racemase_C"/>
</dbReference>
<dbReference type="Pfam" id="PF01168">
    <property type="entry name" value="Ala_racemase_N"/>
    <property type="match status" value="1"/>
</dbReference>
<dbReference type="Pfam" id="PF00842">
    <property type="entry name" value="Ala_racemase_C"/>
    <property type="match status" value="1"/>
</dbReference>
<evidence type="ECO:0000259" key="6">
    <source>
        <dbReference type="SMART" id="SM01005"/>
    </source>
</evidence>
<dbReference type="PRINTS" id="PR00992">
    <property type="entry name" value="ALARACEMASE"/>
</dbReference>
<dbReference type="PANTHER" id="PTHR30511:SF0">
    <property type="entry name" value="ALANINE RACEMASE, CATABOLIC-RELATED"/>
    <property type="match status" value="1"/>
</dbReference>
<dbReference type="Proteomes" id="UP001519305">
    <property type="component" value="Unassembled WGS sequence"/>
</dbReference>
<comment type="cofactor">
    <cofactor evidence="1 4">
        <name>pyridoxal 5'-phosphate</name>
        <dbReference type="ChEBI" id="CHEBI:597326"/>
    </cofactor>
</comment>
<organism evidence="7 8">
    <name type="scientific">Corynebacterium freneyi</name>
    <dbReference type="NCBI Taxonomy" id="134034"/>
    <lineage>
        <taxon>Bacteria</taxon>
        <taxon>Bacillati</taxon>
        <taxon>Actinomycetota</taxon>
        <taxon>Actinomycetes</taxon>
        <taxon>Mycobacteriales</taxon>
        <taxon>Corynebacteriaceae</taxon>
        <taxon>Corynebacterium</taxon>
    </lineage>
</organism>
<evidence type="ECO:0000313" key="7">
    <source>
        <dbReference type="EMBL" id="MBP2333514.1"/>
    </source>
</evidence>
<reference evidence="7 8" key="1">
    <citation type="submission" date="2021-03" db="EMBL/GenBank/DDBJ databases">
        <title>Sequencing the genomes of 1000 actinobacteria strains.</title>
        <authorList>
            <person name="Klenk H.-P."/>
        </authorList>
    </citation>
    <scope>NUCLEOTIDE SEQUENCE [LARGE SCALE GENOMIC DNA]</scope>
    <source>
        <strain evidence="7 8">DSM 44506</strain>
    </source>
</reference>
<feature type="active site" description="Proton acceptor; specific for L-alanine" evidence="4">
    <location>
        <position position="310"/>
    </location>
</feature>
<protein>
    <recommendedName>
        <fullName evidence="4">Alanine racemase</fullName>
        <ecNumber evidence="4">5.1.1.1</ecNumber>
    </recommendedName>
</protein>
<name>A0ABS4UAJ4_9CORY</name>
<dbReference type="PANTHER" id="PTHR30511">
    <property type="entry name" value="ALANINE RACEMASE"/>
    <property type="match status" value="1"/>
</dbReference>
<dbReference type="InterPro" id="IPR009006">
    <property type="entry name" value="Ala_racemase/Decarboxylase_C"/>
</dbReference>
<dbReference type="HAMAP" id="MF_01201">
    <property type="entry name" value="Ala_racemase"/>
    <property type="match status" value="1"/>
</dbReference>
<proteinExistence type="inferred from homology"/>
<gene>
    <name evidence="7" type="ORF">JOF33_002213</name>
</gene>
<keyword evidence="8" id="KW-1185">Reference proteome</keyword>
<dbReference type="GO" id="GO:0008784">
    <property type="term" value="F:alanine racemase activity"/>
    <property type="evidence" value="ECO:0007669"/>
    <property type="project" value="UniProtKB-EC"/>
</dbReference>
<feature type="region of interest" description="Disordered" evidence="5">
    <location>
        <begin position="1"/>
        <end position="40"/>
    </location>
</feature>
<dbReference type="NCBIfam" id="TIGR00492">
    <property type="entry name" value="alr"/>
    <property type="match status" value="1"/>
</dbReference>
<comment type="function">
    <text evidence="4">Catalyzes the interconversion of L-alanine and D-alanine. May also act on other amino acids.</text>
</comment>
<keyword evidence="2 4" id="KW-0663">Pyridoxal phosphate</keyword>
<comment type="catalytic activity">
    <reaction evidence="4">
        <text>L-alanine = D-alanine</text>
        <dbReference type="Rhea" id="RHEA:20249"/>
        <dbReference type="ChEBI" id="CHEBI:57416"/>
        <dbReference type="ChEBI" id="CHEBI:57972"/>
        <dbReference type="EC" id="5.1.1.1"/>
    </reaction>
</comment>
<dbReference type="InterPro" id="IPR000821">
    <property type="entry name" value="Ala_racemase"/>
</dbReference>
<dbReference type="SUPFAM" id="SSF50621">
    <property type="entry name" value="Alanine racemase C-terminal domain-like"/>
    <property type="match status" value="1"/>
</dbReference>
<feature type="binding site" evidence="4">
    <location>
        <position position="358"/>
    </location>
    <ligand>
        <name>substrate</name>
    </ligand>
</feature>
<dbReference type="EC" id="5.1.1.1" evidence="4"/>
<evidence type="ECO:0000256" key="2">
    <source>
        <dbReference type="ARBA" id="ARBA00022898"/>
    </source>
</evidence>
<comment type="caution">
    <text evidence="7">The sequence shown here is derived from an EMBL/GenBank/DDBJ whole genome shotgun (WGS) entry which is preliminary data.</text>
</comment>
<dbReference type="SUPFAM" id="SSF51419">
    <property type="entry name" value="PLP-binding barrel"/>
    <property type="match status" value="1"/>
</dbReference>
<feature type="active site" description="Proton acceptor; specific for D-alanine" evidence="4">
    <location>
        <position position="74"/>
    </location>
</feature>
<evidence type="ECO:0000256" key="3">
    <source>
        <dbReference type="ARBA" id="ARBA00023235"/>
    </source>
</evidence>
<feature type="modified residue" description="N6-(pyridoxal phosphate)lysine" evidence="4">
    <location>
        <position position="74"/>
    </location>
</feature>
<dbReference type="RefSeq" id="WP_209654176.1">
    <property type="nucleotide sequence ID" value="NZ_CP047357.1"/>
</dbReference>
<dbReference type="CDD" id="cd00430">
    <property type="entry name" value="PLPDE_III_AR"/>
    <property type="match status" value="1"/>
</dbReference>
<comment type="similarity">
    <text evidence="4">Belongs to the alanine racemase family.</text>
</comment>
<feature type="binding site" evidence="4">
    <location>
        <position position="178"/>
    </location>
    <ligand>
        <name>substrate</name>
    </ligand>
</feature>
<evidence type="ECO:0000256" key="1">
    <source>
        <dbReference type="ARBA" id="ARBA00001933"/>
    </source>
</evidence>
<sequence length="428" mass="44770">MNAARGANASDDRTPSGNRNPSDEGAGPGETVPSPADPTFPGLLVQTVDLAAVRHNIGTIKKASGARRLMAVVKADGYSQGATEVAGAAVRAGADQLGVATLQEALDLRESLELRGTSAMILAWLWHPDEALELEAAVASGIHLGVASEEHLAAVIAAGRRANVRPTVTAMADTGLNRSGISVVDGAFERVAARFGDAHARGEIDCTGVFSHLACADEPDNPANDMQAGRFREAAAILEKAGVVKQLNHLSNSPGALTRPDLSFDMVRPGLSVYGLEPVAGRAHGLRPVMRWEARIPVIKDVPAGEAVSYGRTWVAERDTRTAIIPCGYADGMPRSASGKFDVSINGVRYPQVGRVCMDQFVVDLGPDAPVRPGDVAVIVGTREGEPTADELAAAAGTINYEILTAPRGRTRRRHVGVGESGADHGRT</sequence>
<accession>A0ABS4UAJ4</accession>
<dbReference type="SMART" id="SM01005">
    <property type="entry name" value="Ala_racemase_C"/>
    <property type="match status" value="1"/>
</dbReference>
<keyword evidence="3 4" id="KW-0413">Isomerase</keyword>
<feature type="domain" description="Alanine racemase C-terminal" evidence="6">
    <location>
        <begin position="289"/>
        <end position="416"/>
    </location>
</feature>
<comment type="pathway">
    <text evidence="4">Amino-acid biosynthesis; D-alanine biosynthesis; D-alanine from L-alanine: step 1/1.</text>
</comment>
<dbReference type="EMBL" id="JAGINY010000001">
    <property type="protein sequence ID" value="MBP2333514.1"/>
    <property type="molecule type" value="Genomic_DNA"/>
</dbReference>